<evidence type="ECO:0000259" key="3">
    <source>
        <dbReference type="SMART" id="SM01119"/>
    </source>
</evidence>
<keyword evidence="2" id="KW-0456">Lyase</keyword>
<dbReference type="Gene3D" id="2.40.37.20">
    <property type="entry name" value="D-serine dehydratase-like domain"/>
    <property type="match status" value="1"/>
</dbReference>
<comment type="caution">
    <text evidence="4">The sequence shown here is derived from an EMBL/GenBank/DDBJ whole genome shotgun (WGS) entry which is preliminary data.</text>
</comment>
<dbReference type="Gene3D" id="3.20.20.10">
    <property type="entry name" value="Alanine racemase"/>
    <property type="match status" value="1"/>
</dbReference>
<organism evidence="4 5">
    <name type="scientific">Flavobacterium pectinovorum</name>
    <dbReference type="NCBI Taxonomy" id="29533"/>
    <lineage>
        <taxon>Bacteria</taxon>
        <taxon>Pseudomonadati</taxon>
        <taxon>Bacteroidota</taxon>
        <taxon>Flavobacteriia</taxon>
        <taxon>Flavobacteriales</taxon>
        <taxon>Flavobacteriaceae</taxon>
        <taxon>Flavobacterium</taxon>
    </lineage>
</organism>
<dbReference type="PANTHER" id="PTHR28004">
    <property type="entry name" value="ZGC:162816-RELATED"/>
    <property type="match status" value="1"/>
</dbReference>
<accession>A0AB36NXT4</accession>
<evidence type="ECO:0000313" key="5">
    <source>
        <dbReference type="Proteomes" id="UP000198431"/>
    </source>
</evidence>
<comment type="similarity">
    <text evidence="1">Belongs to the DSD1 family.</text>
</comment>
<dbReference type="Pfam" id="PF14031">
    <property type="entry name" value="D-ser_dehydrat"/>
    <property type="match status" value="1"/>
</dbReference>
<dbReference type="InterPro" id="IPR051466">
    <property type="entry name" value="D-amino_acid_metab_enzyme"/>
</dbReference>
<dbReference type="CDD" id="cd06821">
    <property type="entry name" value="PLPDE_III_D-TA"/>
    <property type="match status" value="1"/>
</dbReference>
<dbReference type="InterPro" id="IPR029066">
    <property type="entry name" value="PLP-binding_barrel"/>
</dbReference>
<dbReference type="Pfam" id="PF01168">
    <property type="entry name" value="Ala_racemase_N"/>
    <property type="match status" value="1"/>
</dbReference>
<dbReference type="PANTHER" id="PTHR28004:SF2">
    <property type="entry name" value="D-SERINE DEHYDRATASE"/>
    <property type="match status" value="1"/>
</dbReference>
<dbReference type="InterPro" id="IPR042208">
    <property type="entry name" value="D-ser_dehydrat-like_sf"/>
</dbReference>
<dbReference type="SMART" id="SM01119">
    <property type="entry name" value="D-ser_dehydrat"/>
    <property type="match status" value="1"/>
</dbReference>
<protein>
    <submittedName>
        <fullName evidence="4">Alanine racemase</fullName>
    </submittedName>
</protein>
<dbReference type="EMBL" id="MUHB01000027">
    <property type="protein sequence ID" value="OXA99491.1"/>
    <property type="molecule type" value="Genomic_DNA"/>
</dbReference>
<evidence type="ECO:0000256" key="1">
    <source>
        <dbReference type="ARBA" id="ARBA00005323"/>
    </source>
</evidence>
<dbReference type="Proteomes" id="UP000198431">
    <property type="component" value="Unassembled WGS sequence"/>
</dbReference>
<dbReference type="SUPFAM" id="SSF51419">
    <property type="entry name" value="PLP-binding barrel"/>
    <property type="match status" value="1"/>
</dbReference>
<dbReference type="GO" id="GO:0008721">
    <property type="term" value="F:D-serine ammonia-lyase activity"/>
    <property type="evidence" value="ECO:0007669"/>
    <property type="project" value="TreeGrafter"/>
</dbReference>
<feature type="domain" description="D-serine dehydratase-like" evidence="3">
    <location>
        <begin position="262"/>
        <end position="352"/>
    </location>
</feature>
<dbReference type="GO" id="GO:0036088">
    <property type="term" value="P:D-serine catabolic process"/>
    <property type="evidence" value="ECO:0007669"/>
    <property type="project" value="TreeGrafter"/>
</dbReference>
<proteinExistence type="inferred from homology"/>
<dbReference type="AlphaFoldDB" id="A0AB36NXT4"/>
<evidence type="ECO:0000313" key="4">
    <source>
        <dbReference type="EMBL" id="OXA99491.1"/>
    </source>
</evidence>
<gene>
    <name evidence="4" type="ORF">B0A72_21840</name>
</gene>
<reference evidence="4 5" key="1">
    <citation type="submission" date="2016-11" db="EMBL/GenBank/DDBJ databases">
        <title>Whole genomes of Flavobacteriaceae.</title>
        <authorList>
            <person name="Stine C."/>
            <person name="Li C."/>
            <person name="Tadesse D."/>
        </authorList>
    </citation>
    <scope>NUCLEOTIDE SEQUENCE [LARGE SCALE GENOMIC DNA]</scope>
    <source>
        <strain evidence="4 5">ATCC 19366</strain>
    </source>
</reference>
<dbReference type="InterPro" id="IPR026956">
    <property type="entry name" value="D-ser_dehydrat-like_dom"/>
</dbReference>
<sequence>MMQKNWWKINSETRPDTPFLAVYEDRIRFNLERLIGAVNGDTQKLRPHIKTHKIGEILELFKIYNIKKVKCATIAEAELSAIHEIPDVLLAYQPVGAKKERWVSLLQKYPNIQFSTIVDNLESAKALNQIAEKNNLILNIFLDLNTGMNRTGISISDKWIDLASEIITLKNIHFEGFHIYDGHIKGTVDERNIQASNSFSIIKKEIEILQQKTDYELKIVAGGSNTFPFYATQENAESSPGTFVFWDSNYQTNLPEQEFKPALVIVGTVISKPTNTTLCVDIGYKAVSSENPIDKRLVILNDENLIPISHSEEHLIVENRGKNQYKIGDTVYAQPYHVCPTCALYDSVQVINKEHQICDQWLVVARSRKINI</sequence>
<name>A0AB36NXT4_9FLAO</name>
<evidence type="ECO:0000256" key="2">
    <source>
        <dbReference type="ARBA" id="ARBA00023239"/>
    </source>
</evidence>
<dbReference type="InterPro" id="IPR001608">
    <property type="entry name" value="Ala_racemase_N"/>
</dbReference>